<protein>
    <recommendedName>
        <fullName evidence="4">Strictosidine synthase</fullName>
    </recommendedName>
</protein>
<reference evidence="2 3" key="1">
    <citation type="submission" date="2018-03" db="EMBL/GenBank/DDBJ databases">
        <title>Genomic Encyclopedia of Archaeal and Bacterial Type Strains, Phase II (KMG-II): from individual species to whole genera.</title>
        <authorList>
            <person name="Goeker M."/>
        </authorList>
    </citation>
    <scope>NUCLEOTIDE SEQUENCE [LARGE SCALE GENOMIC DNA]</scope>
    <source>
        <strain evidence="2 3">DSM 29057</strain>
    </source>
</reference>
<proteinExistence type="predicted"/>
<keyword evidence="1" id="KW-0732">Signal</keyword>
<sequence length="292" mass="33196">MKKIIAILLLAFVAGRATFAQNAASKPEKVNTDVRSEKHLSSSILLWMRIDKARQQGMDRWKGPHAKIISANKGLWEYRQIHLSENNPGLWPGVEGVQTAIPSDRKIDGVADVTLKNFFSLFRGKKQNKLAYKDEVNLFKRTILYAAMPKSSRWYEVAQPNQKPDARSIVFLRIKEGVKEDDFKKFIGEELTPALANTGALAELRSKIYMPWKQKQWNTPDVAHDNAQAVQFQASLMLGFTDKNAMEKFFKSEDVKKLSGRLFVFCSAVHAYEIDETLTFVKDGKELSQGQK</sequence>
<feature type="signal peptide" evidence="1">
    <location>
        <begin position="1"/>
        <end position="19"/>
    </location>
</feature>
<dbReference type="Proteomes" id="UP000241964">
    <property type="component" value="Unassembled WGS sequence"/>
</dbReference>
<keyword evidence="3" id="KW-1185">Reference proteome</keyword>
<dbReference type="RefSeq" id="WP_106594517.1">
    <property type="nucleotide sequence ID" value="NZ_PYAS01000003.1"/>
</dbReference>
<evidence type="ECO:0000313" key="3">
    <source>
        <dbReference type="Proteomes" id="UP000241964"/>
    </source>
</evidence>
<evidence type="ECO:0000313" key="2">
    <source>
        <dbReference type="EMBL" id="PSL31136.1"/>
    </source>
</evidence>
<gene>
    <name evidence="2" type="ORF">CLV60_1032</name>
</gene>
<name>A0A2P8GAX9_9BACT</name>
<feature type="chain" id="PRO_5015183497" description="Strictosidine synthase" evidence="1">
    <location>
        <begin position="20"/>
        <end position="292"/>
    </location>
</feature>
<dbReference type="EMBL" id="PYAS01000003">
    <property type="protein sequence ID" value="PSL31136.1"/>
    <property type="molecule type" value="Genomic_DNA"/>
</dbReference>
<evidence type="ECO:0000256" key="1">
    <source>
        <dbReference type="SAM" id="SignalP"/>
    </source>
</evidence>
<comment type="caution">
    <text evidence="2">The sequence shown here is derived from an EMBL/GenBank/DDBJ whole genome shotgun (WGS) entry which is preliminary data.</text>
</comment>
<accession>A0A2P8GAX9</accession>
<dbReference type="AlphaFoldDB" id="A0A2P8GAX9"/>
<organism evidence="2 3">
    <name type="scientific">Dyadobacter jiangsuensis</name>
    <dbReference type="NCBI Taxonomy" id="1591085"/>
    <lineage>
        <taxon>Bacteria</taxon>
        <taxon>Pseudomonadati</taxon>
        <taxon>Bacteroidota</taxon>
        <taxon>Cytophagia</taxon>
        <taxon>Cytophagales</taxon>
        <taxon>Spirosomataceae</taxon>
        <taxon>Dyadobacter</taxon>
    </lineage>
</organism>
<dbReference type="OrthoDB" id="1490643at2"/>
<evidence type="ECO:0008006" key="4">
    <source>
        <dbReference type="Google" id="ProtNLM"/>
    </source>
</evidence>